<sequence length="79" mass="9195">MIIETYSFLKEFVSNTTITASKNAPIKYKIFFIIYSADSIKITKKVKLLNFTFLYKILPIKLSFSIVRQTSTLLMYLSL</sequence>
<dbReference type="AlphaFoldDB" id="A0A1I5DAE3"/>
<organism evidence="1 2">
    <name type="scientific">Paenimyroides ummariense</name>
    <dbReference type="NCBI Taxonomy" id="913024"/>
    <lineage>
        <taxon>Bacteria</taxon>
        <taxon>Pseudomonadati</taxon>
        <taxon>Bacteroidota</taxon>
        <taxon>Flavobacteriia</taxon>
        <taxon>Flavobacteriales</taxon>
        <taxon>Flavobacteriaceae</taxon>
        <taxon>Paenimyroides</taxon>
    </lineage>
</organism>
<evidence type="ECO:0000313" key="1">
    <source>
        <dbReference type="EMBL" id="SFN96160.1"/>
    </source>
</evidence>
<protein>
    <submittedName>
        <fullName evidence="1">Uncharacterized protein</fullName>
    </submittedName>
</protein>
<reference evidence="2" key="1">
    <citation type="submission" date="2016-10" db="EMBL/GenBank/DDBJ databases">
        <authorList>
            <person name="Varghese N."/>
            <person name="Submissions S."/>
        </authorList>
    </citation>
    <scope>NUCLEOTIDE SEQUENCE [LARGE SCALE GENOMIC DNA]</scope>
    <source>
        <strain evidence="2">DS-12</strain>
    </source>
</reference>
<evidence type="ECO:0000313" key="2">
    <source>
        <dbReference type="Proteomes" id="UP000199036"/>
    </source>
</evidence>
<keyword evidence="2" id="KW-1185">Reference proteome</keyword>
<dbReference type="EMBL" id="FOVI01000015">
    <property type="protein sequence ID" value="SFN96160.1"/>
    <property type="molecule type" value="Genomic_DNA"/>
</dbReference>
<proteinExistence type="predicted"/>
<gene>
    <name evidence="1" type="ORF">SAMN05421741_11519</name>
</gene>
<dbReference type="Proteomes" id="UP000199036">
    <property type="component" value="Unassembled WGS sequence"/>
</dbReference>
<accession>A0A1I5DAE3</accession>
<dbReference type="STRING" id="913024.SAMN05421741_11519"/>
<name>A0A1I5DAE3_9FLAO</name>